<accession>A0A0D2DHV3</accession>
<organism evidence="8 9">
    <name type="scientific">Exophiala xenobiotica</name>
    <dbReference type="NCBI Taxonomy" id="348802"/>
    <lineage>
        <taxon>Eukaryota</taxon>
        <taxon>Fungi</taxon>
        <taxon>Dikarya</taxon>
        <taxon>Ascomycota</taxon>
        <taxon>Pezizomycotina</taxon>
        <taxon>Eurotiomycetes</taxon>
        <taxon>Chaetothyriomycetidae</taxon>
        <taxon>Chaetothyriales</taxon>
        <taxon>Herpotrichiellaceae</taxon>
        <taxon>Exophiala</taxon>
    </lineage>
</organism>
<evidence type="ECO:0000313" key="9">
    <source>
        <dbReference type="Proteomes" id="UP000054342"/>
    </source>
</evidence>
<dbReference type="HOGENOM" id="CLU_043976_0_0_1"/>
<keyword evidence="2" id="KW-0805">Transcription regulation</keyword>
<proteinExistence type="predicted"/>
<evidence type="ECO:0000256" key="5">
    <source>
        <dbReference type="ARBA" id="ARBA00023242"/>
    </source>
</evidence>
<dbReference type="RefSeq" id="XP_013322466.1">
    <property type="nucleotide sequence ID" value="XM_013467012.1"/>
</dbReference>
<dbReference type="EMBL" id="KN847317">
    <property type="protein sequence ID" value="KIW61882.1"/>
    <property type="molecule type" value="Genomic_DNA"/>
</dbReference>
<dbReference type="InterPro" id="IPR013700">
    <property type="entry name" value="AflR"/>
</dbReference>
<dbReference type="GeneID" id="25323861"/>
<name>A0A0D2DHV3_9EURO</name>
<keyword evidence="1" id="KW-0479">Metal-binding</keyword>
<gene>
    <name evidence="8" type="ORF">PV05_01953</name>
</gene>
<dbReference type="OrthoDB" id="4160931at2759"/>
<evidence type="ECO:0000313" key="8">
    <source>
        <dbReference type="EMBL" id="KIW61882.1"/>
    </source>
</evidence>
<keyword evidence="5" id="KW-0539">Nucleus</keyword>
<dbReference type="GO" id="GO:0003677">
    <property type="term" value="F:DNA binding"/>
    <property type="evidence" value="ECO:0007669"/>
    <property type="project" value="UniProtKB-KW"/>
</dbReference>
<dbReference type="AlphaFoldDB" id="A0A0D2DHV3"/>
<dbReference type="GO" id="GO:0046872">
    <property type="term" value="F:metal ion binding"/>
    <property type="evidence" value="ECO:0007669"/>
    <property type="project" value="UniProtKB-KW"/>
</dbReference>
<feature type="region of interest" description="Disordered" evidence="6">
    <location>
        <begin position="21"/>
        <end position="41"/>
    </location>
</feature>
<reference evidence="8 9" key="1">
    <citation type="submission" date="2015-01" db="EMBL/GenBank/DDBJ databases">
        <title>The Genome Sequence of Exophiala xenobiotica CBS118157.</title>
        <authorList>
            <consortium name="The Broad Institute Genomics Platform"/>
            <person name="Cuomo C."/>
            <person name="de Hoog S."/>
            <person name="Gorbushina A."/>
            <person name="Stielow B."/>
            <person name="Teixiera M."/>
            <person name="Abouelleil A."/>
            <person name="Chapman S.B."/>
            <person name="Priest M."/>
            <person name="Young S.K."/>
            <person name="Wortman J."/>
            <person name="Nusbaum C."/>
            <person name="Birren B."/>
        </authorList>
    </citation>
    <scope>NUCLEOTIDE SEQUENCE [LARGE SCALE GENOMIC DNA]</scope>
    <source>
        <strain evidence="8 9">CBS 118157</strain>
    </source>
</reference>
<keyword evidence="9" id="KW-1185">Reference proteome</keyword>
<evidence type="ECO:0000256" key="2">
    <source>
        <dbReference type="ARBA" id="ARBA00023015"/>
    </source>
</evidence>
<evidence type="ECO:0000259" key="7">
    <source>
        <dbReference type="Pfam" id="PF08493"/>
    </source>
</evidence>
<feature type="domain" description="Aflatoxin regulatory protein" evidence="7">
    <location>
        <begin position="136"/>
        <end position="225"/>
    </location>
</feature>
<evidence type="ECO:0000256" key="1">
    <source>
        <dbReference type="ARBA" id="ARBA00022723"/>
    </source>
</evidence>
<keyword evidence="4" id="KW-0804">Transcription</keyword>
<evidence type="ECO:0000256" key="3">
    <source>
        <dbReference type="ARBA" id="ARBA00023125"/>
    </source>
</evidence>
<dbReference type="Proteomes" id="UP000054342">
    <property type="component" value="Unassembled WGS sequence"/>
</dbReference>
<dbReference type="GO" id="GO:0005634">
    <property type="term" value="C:nucleus"/>
    <property type="evidence" value="ECO:0007669"/>
    <property type="project" value="InterPro"/>
</dbReference>
<dbReference type="GO" id="GO:0006355">
    <property type="term" value="P:regulation of DNA-templated transcription"/>
    <property type="evidence" value="ECO:0007669"/>
    <property type="project" value="InterPro"/>
</dbReference>
<keyword evidence="3" id="KW-0238">DNA-binding</keyword>
<evidence type="ECO:0000256" key="6">
    <source>
        <dbReference type="SAM" id="MobiDB-lite"/>
    </source>
</evidence>
<protein>
    <recommendedName>
        <fullName evidence="7">Aflatoxin regulatory protein domain-containing protein</fullName>
    </recommendedName>
</protein>
<dbReference type="Pfam" id="PF08493">
    <property type="entry name" value="AflR"/>
    <property type="match status" value="1"/>
</dbReference>
<sequence length="360" mass="38617">MRVWAVAQVCLSYENRATWTTESSDNHTPMGFGQPSEPQITNEPAQLAFPDMATDILPMPSDMHTTMNMDAQNRAGSALLMPLSFDEWPQLDIFGTGLEIPCVPKASAPDVRLSASVFPPPVSFNTTSTSSNSHKSHSCPRESYEILADLICPGPSLHAPAANADTVSAQLDHVLHFNRNAIDRLSRLLKCPCAVSGHRVMVHASIISRILIWYQQAAGWTSDSSWGSWTSASTDPSTCRNISPSSPLPAMAAGSGATSLLTLTQSTGFAVAQVPVSVGSFSVEDQNLQAAFRDQLVLNELKKAAKLIDLFTSQDSADACVSGVASLCSYLGAWLRSEHSKMVRVLRPRLGSALAEDLGS</sequence>
<dbReference type="GO" id="GO:0045122">
    <property type="term" value="P:aflatoxin biosynthetic process"/>
    <property type="evidence" value="ECO:0007669"/>
    <property type="project" value="InterPro"/>
</dbReference>
<evidence type="ECO:0000256" key="4">
    <source>
        <dbReference type="ARBA" id="ARBA00023163"/>
    </source>
</evidence>